<evidence type="ECO:0000256" key="11">
    <source>
        <dbReference type="SAM" id="MobiDB-lite"/>
    </source>
</evidence>
<name>A0A4Q7NSH6_9ACTN</name>
<evidence type="ECO:0000313" key="16">
    <source>
        <dbReference type="Proteomes" id="UP000293638"/>
    </source>
</evidence>
<keyword evidence="7 9" id="KW-0129">CBS domain</keyword>
<evidence type="ECO:0000256" key="3">
    <source>
        <dbReference type="ARBA" id="ARBA00022475"/>
    </source>
</evidence>
<feature type="domain" description="CBS" evidence="13">
    <location>
        <begin position="274"/>
        <end position="331"/>
    </location>
</feature>
<dbReference type="AlphaFoldDB" id="A0A4Q7NSH6"/>
<dbReference type="PROSITE" id="PS51371">
    <property type="entry name" value="CBS"/>
    <property type="match status" value="2"/>
</dbReference>
<evidence type="ECO:0000256" key="5">
    <source>
        <dbReference type="ARBA" id="ARBA00022737"/>
    </source>
</evidence>
<accession>A0A4Q7NSH6</accession>
<dbReference type="FunFam" id="3.10.580.10:FF:000002">
    <property type="entry name" value="Magnesium/cobalt efflux protein CorC"/>
    <property type="match status" value="1"/>
</dbReference>
<feature type="domain" description="CNNM transmembrane" evidence="14">
    <location>
        <begin position="1"/>
        <end position="188"/>
    </location>
</feature>
<keyword evidence="6 10" id="KW-1133">Transmembrane helix</keyword>
<dbReference type="GO" id="GO:0050660">
    <property type="term" value="F:flavin adenine dinucleotide binding"/>
    <property type="evidence" value="ECO:0007669"/>
    <property type="project" value="InterPro"/>
</dbReference>
<sequence length="448" mass="47661">MSAADAWVLAGVVVLVLVAAVLAMAEAALSRVGRSRVEELVREGRRGADALHEIAVDAARYLNVLTFLRVAAEALAASLLTWAAVRVLGLSAGSVLLAGAVFAVASYVGIGVSPRTLGRQHADTVGLVVAPGVRRIALLLGPLTSLLILVGNALTPGRGFAEGPFASEAELRDLVDLAQENAVIDTDERAMIHSVFELADTVAREIMVPRTDMVWIERHKTLRQALSLALRSGFSRIPVIGESLDDVVGVVYLKDLVRRTHDEPRSSALHVETAMRPAAFVPESKRVDALLREMQAQRNHLAVVIDEYGGVAGLCTIEDVLEEIVGDISDEYDSGVPDVQHLDERTLRVSARLNLGDLSEILGVDLEDEDVDSVGGLLAKHLGRVPIPGARVEVAGIALTAESGLGRRNRVATVLVEVPEPAAVDEPGAEQDGPSAETATDQQEQVHQ</sequence>
<dbReference type="PANTHER" id="PTHR22777:SF32">
    <property type="entry name" value="UPF0053 INNER MEMBRANE PROTEIN YFJD"/>
    <property type="match status" value="1"/>
</dbReference>
<proteinExistence type="inferred from homology"/>
<evidence type="ECO:0000256" key="7">
    <source>
        <dbReference type="ARBA" id="ARBA00023122"/>
    </source>
</evidence>
<dbReference type="CDD" id="cd04590">
    <property type="entry name" value="CBS_pair_CorC_HlyC_assoc"/>
    <property type="match status" value="1"/>
</dbReference>
<dbReference type="PROSITE" id="PS51846">
    <property type="entry name" value="CNNM"/>
    <property type="match status" value="1"/>
</dbReference>
<feature type="domain" description="CBS" evidence="13">
    <location>
        <begin position="207"/>
        <end position="267"/>
    </location>
</feature>
<evidence type="ECO:0000256" key="2">
    <source>
        <dbReference type="ARBA" id="ARBA00006337"/>
    </source>
</evidence>
<dbReference type="InterPro" id="IPR046342">
    <property type="entry name" value="CBS_dom_sf"/>
</dbReference>
<dbReference type="GO" id="GO:0005886">
    <property type="term" value="C:plasma membrane"/>
    <property type="evidence" value="ECO:0007669"/>
    <property type="project" value="UniProtKB-SubCell"/>
</dbReference>
<dbReference type="InterPro" id="IPR005170">
    <property type="entry name" value="Transptr-assoc_dom"/>
</dbReference>
<evidence type="ECO:0000259" key="13">
    <source>
        <dbReference type="PROSITE" id="PS51371"/>
    </source>
</evidence>
<keyword evidence="4 10" id="KW-0812">Transmembrane</keyword>
<evidence type="ECO:0000256" key="10">
    <source>
        <dbReference type="PROSITE-ProRule" id="PRU01193"/>
    </source>
</evidence>
<dbReference type="InterPro" id="IPR002550">
    <property type="entry name" value="CNNM"/>
</dbReference>
<dbReference type="Pfam" id="PF03471">
    <property type="entry name" value="CorC_HlyC"/>
    <property type="match status" value="1"/>
</dbReference>
<dbReference type="SUPFAM" id="SSF54631">
    <property type="entry name" value="CBS-domain pair"/>
    <property type="match status" value="1"/>
</dbReference>
<dbReference type="SMART" id="SM00116">
    <property type="entry name" value="CBS"/>
    <property type="match status" value="2"/>
</dbReference>
<dbReference type="InterPro" id="IPR044751">
    <property type="entry name" value="Ion_transp-like_CBS"/>
</dbReference>
<evidence type="ECO:0000256" key="6">
    <source>
        <dbReference type="ARBA" id="ARBA00022989"/>
    </source>
</evidence>
<reference evidence="15 16" key="1">
    <citation type="submission" date="2019-02" db="EMBL/GenBank/DDBJ databases">
        <title>Genomic Encyclopedia of Type Strains, Phase IV (KMG-IV): sequencing the most valuable type-strain genomes for metagenomic binning, comparative biology and taxonomic classification.</title>
        <authorList>
            <person name="Goeker M."/>
        </authorList>
    </citation>
    <scope>NUCLEOTIDE SEQUENCE [LARGE SCALE GENOMIC DNA]</scope>
    <source>
        <strain evidence="15 16">DSM 45622</strain>
    </source>
</reference>
<dbReference type="PANTHER" id="PTHR22777">
    <property type="entry name" value="HEMOLYSIN-RELATED"/>
    <property type="match status" value="1"/>
</dbReference>
<dbReference type="SUPFAM" id="SSF56176">
    <property type="entry name" value="FAD-binding/transporter-associated domain-like"/>
    <property type="match status" value="1"/>
</dbReference>
<dbReference type="Gene3D" id="3.30.465.10">
    <property type="match status" value="1"/>
</dbReference>
<evidence type="ECO:0000256" key="12">
    <source>
        <dbReference type="SAM" id="Phobius"/>
    </source>
</evidence>
<gene>
    <name evidence="15" type="ORF">EV189_1501</name>
</gene>
<dbReference type="Proteomes" id="UP000293638">
    <property type="component" value="Unassembled WGS sequence"/>
</dbReference>
<comment type="similarity">
    <text evidence="2">Belongs to the UPF0053 family.</text>
</comment>
<keyword evidence="8 10" id="KW-0472">Membrane</keyword>
<evidence type="ECO:0000256" key="8">
    <source>
        <dbReference type="ARBA" id="ARBA00023136"/>
    </source>
</evidence>
<protein>
    <submittedName>
        <fullName evidence="15">CBS domain containing-hemolysin-like protein</fullName>
    </submittedName>
</protein>
<comment type="caution">
    <text evidence="15">The sequence shown here is derived from an EMBL/GenBank/DDBJ whole genome shotgun (WGS) entry which is preliminary data.</text>
</comment>
<dbReference type="InterPro" id="IPR036318">
    <property type="entry name" value="FAD-bd_PCMH-like_sf"/>
</dbReference>
<evidence type="ECO:0000256" key="1">
    <source>
        <dbReference type="ARBA" id="ARBA00004651"/>
    </source>
</evidence>
<dbReference type="Pfam" id="PF01595">
    <property type="entry name" value="CNNM"/>
    <property type="match status" value="1"/>
</dbReference>
<evidence type="ECO:0000256" key="4">
    <source>
        <dbReference type="ARBA" id="ARBA00022692"/>
    </source>
</evidence>
<dbReference type="InterPro" id="IPR016169">
    <property type="entry name" value="FAD-bd_PCMH_sub2"/>
</dbReference>
<evidence type="ECO:0000256" key="9">
    <source>
        <dbReference type="PROSITE-ProRule" id="PRU00703"/>
    </source>
</evidence>
<keyword evidence="3" id="KW-1003">Cell membrane</keyword>
<keyword evidence="16" id="KW-1185">Reference proteome</keyword>
<dbReference type="InterPro" id="IPR000644">
    <property type="entry name" value="CBS_dom"/>
</dbReference>
<feature type="compositionally biased region" description="Polar residues" evidence="11">
    <location>
        <begin position="437"/>
        <end position="448"/>
    </location>
</feature>
<dbReference type="Gene3D" id="3.10.580.10">
    <property type="entry name" value="CBS-domain"/>
    <property type="match status" value="1"/>
</dbReference>
<dbReference type="Pfam" id="PF00571">
    <property type="entry name" value="CBS"/>
    <property type="match status" value="2"/>
</dbReference>
<feature type="transmembrane region" description="Helical" evidence="12">
    <location>
        <begin position="6"/>
        <end position="29"/>
    </location>
</feature>
<evidence type="ECO:0000259" key="14">
    <source>
        <dbReference type="PROSITE" id="PS51846"/>
    </source>
</evidence>
<dbReference type="RefSeq" id="WP_231116166.1">
    <property type="nucleotide sequence ID" value="NZ_SGXD01000002.1"/>
</dbReference>
<organism evidence="15 16">
    <name type="scientific">Motilibacter rhizosphaerae</name>
    <dbReference type="NCBI Taxonomy" id="598652"/>
    <lineage>
        <taxon>Bacteria</taxon>
        <taxon>Bacillati</taxon>
        <taxon>Actinomycetota</taxon>
        <taxon>Actinomycetes</taxon>
        <taxon>Motilibacterales</taxon>
        <taxon>Motilibacteraceae</taxon>
        <taxon>Motilibacter</taxon>
    </lineage>
</organism>
<feature type="region of interest" description="Disordered" evidence="11">
    <location>
        <begin position="419"/>
        <end position="448"/>
    </location>
</feature>
<dbReference type="EMBL" id="SGXD01000002">
    <property type="protein sequence ID" value="RZS89728.1"/>
    <property type="molecule type" value="Genomic_DNA"/>
</dbReference>
<feature type="transmembrane region" description="Helical" evidence="12">
    <location>
        <begin position="90"/>
        <end position="110"/>
    </location>
</feature>
<evidence type="ECO:0000313" key="15">
    <source>
        <dbReference type="EMBL" id="RZS89728.1"/>
    </source>
</evidence>
<comment type="subcellular location">
    <subcellularLocation>
        <location evidence="1">Cell membrane</location>
        <topology evidence="1">Multi-pass membrane protein</topology>
    </subcellularLocation>
</comment>
<dbReference type="SMART" id="SM01091">
    <property type="entry name" value="CorC_HlyC"/>
    <property type="match status" value="1"/>
</dbReference>
<keyword evidence="5" id="KW-0677">Repeat</keyword>